<name>A0A5A7R7V4_STRAF</name>
<evidence type="ECO:0000313" key="3">
    <source>
        <dbReference type="Proteomes" id="UP000325081"/>
    </source>
</evidence>
<protein>
    <submittedName>
        <fullName evidence="2">P-loop nucleoside triphosphate hydrolasessuperfamily protein with CH (Calponin Homology) domain</fullName>
    </submittedName>
</protein>
<feature type="region of interest" description="Disordered" evidence="1">
    <location>
        <begin position="1"/>
        <end position="21"/>
    </location>
</feature>
<reference evidence="3" key="1">
    <citation type="journal article" date="2019" name="Curr. Biol.">
        <title>Genome Sequence of Striga asiatica Provides Insight into the Evolution of Plant Parasitism.</title>
        <authorList>
            <person name="Yoshida S."/>
            <person name="Kim S."/>
            <person name="Wafula E.K."/>
            <person name="Tanskanen J."/>
            <person name="Kim Y.M."/>
            <person name="Honaas L."/>
            <person name="Yang Z."/>
            <person name="Spallek T."/>
            <person name="Conn C.E."/>
            <person name="Ichihashi Y."/>
            <person name="Cheong K."/>
            <person name="Cui S."/>
            <person name="Der J.P."/>
            <person name="Gundlach H."/>
            <person name="Jiao Y."/>
            <person name="Hori C."/>
            <person name="Ishida J.K."/>
            <person name="Kasahara H."/>
            <person name="Kiba T."/>
            <person name="Kim M.S."/>
            <person name="Koo N."/>
            <person name="Laohavisit A."/>
            <person name="Lee Y.H."/>
            <person name="Lumba S."/>
            <person name="McCourt P."/>
            <person name="Mortimer J.C."/>
            <person name="Mutuku J.M."/>
            <person name="Nomura T."/>
            <person name="Sasaki-Sekimoto Y."/>
            <person name="Seto Y."/>
            <person name="Wang Y."/>
            <person name="Wakatake T."/>
            <person name="Sakakibara H."/>
            <person name="Demura T."/>
            <person name="Yamaguchi S."/>
            <person name="Yoneyama K."/>
            <person name="Manabe R.I."/>
            <person name="Nelson D.C."/>
            <person name="Schulman A.H."/>
            <person name="Timko M.P."/>
            <person name="dePamphilis C.W."/>
            <person name="Choi D."/>
            <person name="Shirasu K."/>
        </authorList>
    </citation>
    <scope>NUCLEOTIDE SEQUENCE [LARGE SCALE GENOMIC DNA]</scope>
    <source>
        <strain evidence="3">cv. UVA1</strain>
    </source>
</reference>
<keyword evidence="2" id="KW-0378">Hydrolase</keyword>
<evidence type="ECO:0000313" key="2">
    <source>
        <dbReference type="EMBL" id="GER53516.1"/>
    </source>
</evidence>
<keyword evidence="3" id="KW-1185">Reference proteome</keyword>
<accession>A0A5A7R7V4</accession>
<dbReference type="Proteomes" id="UP000325081">
    <property type="component" value="Unassembled WGS sequence"/>
</dbReference>
<proteinExistence type="predicted"/>
<organism evidence="2 3">
    <name type="scientific">Striga asiatica</name>
    <name type="common">Asiatic witchweed</name>
    <name type="synonym">Buchnera asiatica</name>
    <dbReference type="NCBI Taxonomy" id="4170"/>
    <lineage>
        <taxon>Eukaryota</taxon>
        <taxon>Viridiplantae</taxon>
        <taxon>Streptophyta</taxon>
        <taxon>Embryophyta</taxon>
        <taxon>Tracheophyta</taxon>
        <taxon>Spermatophyta</taxon>
        <taxon>Magnoliopsida</taxon>
        <taxon>eudicotyledons</taxon>
        <taxon>Gunneridae</taxon>
        <taxon>Pentapetalae</taxon>
        <taxon>asterids</taxon>
        <taxon>lamiids</taxon>
        <taxon>Lamiales</taxon>
        <taxon>Orobanchaceae</taxon>
        <taxon>Buchnereae</taxon>
        <taxon>Striga</taxon>
    </lineage>
</organism>
<evidence type="ECO:0000256" key="1">
    <source>
        <dbReference type="SAM" id="MobiDB-lite"/>
    </source>
</evidence>
<comment type="caution">
    <text evidence="2">The sequence shown here is derived from an EMBL/GenBank/DDBJ whole genome shotgun (WGS) entry which is preliminary data.</text>
</comment>
<dbReference type="EMBL" id="BKCP01010626">
    <property type="protein sequence ID" value="GER53516.1"/>
    <property type="molecule type" value="Genomic_DNA"/>
</dbReference>
<dbReference type="GO" id="GO:0016787">
    <property type="term" value="F:hydrolase activity"/>
    <property type="evidence" value="ECO:0007669"/>
    <property type="project" value="UniProtKB-KW"/>
</dbReference>
<gene>
    <name evidence="2" type="ORF">STAS_31042</name>
</gene>
<sequence>MKTHNKTIAVMSPPRLEGERKPSKANIIVTNLNSSPHINAKKPGVYWSSKNVPMNKFPSSFFLSFILGFQLGSHHNHGNHTGKEEDDHQRVGTLGFLSSWSMLLAQIKLGHQDELCTPLCKTALPSYETG</sequence>
<dbReference type="AlphaFoldDB" id="A0A5A7R7V4"/>